<gene>
    <name evidence="9" type="ORF">ACFPWU_13280</name>
</gene>
<dbReference type="Gene3D" id="1.10.3720.10">
    <property type="entry name" value="MetI-like"/>
    <property type="match status" value="1"/>
</dbReference>
<dbReference type="CDD" id="cd06261">
    <property type="entry name" value="TM_PBP2"/>
    <property type="match status" value="1"/>
</dbReference>
<keyword evidence="10" id="KW-1185">Reference proteome</keyword>
<evidence type="ECO:0000313" key="9">
    <source>
        <dbReference type="EMBL" id="MFC6154635.1"/>
    </source>
</evidence>
<feature type="transmembrane region" description="Helical" evidence="7">
    <location>
        <begin position="117"/>
        <end position="135"/>
    </location>
</feature>
<accession>A0ABW1R210</accession>
<evidence type="ECO:0000256" key="4">
    <source>
        <dbReference type="ARBA" id="ARBA00022692"/>
    </source>
</evidence>
<keyword evidence="2 7" id="KW-0813">Transport</keyword>
<dbReference type="PANTHER" id="PTHR30151:SF38">
    <property type="entry name" value="ALIPHATIC SULFONATES TRANSPORT PERMEASE PROTEIN SSUC-RELATED"/>
    <property type="match status" value="1"/>
</dbReference>
<dbReference type="Pfam" id="PF00528">
    <property type="entry name" value="BPD_transp_1"/>
    <property type="match status" value="1"/>
</dbReference>
<dbReference type="PROSITE" id="PS50928">
    <property type="entry name" value="ABC_TM1"/>
    <property type="match status" value="1"/>
</dbReference>
<evidence type="ECO:0000256" key="3">
    <source>
        <dbReference type="ARBA" id="ARBA00022475"/>
    </source>
</evidence>
<feature type="transmembrane region" description="Helical" evidence="7">
    <location>
        <begin position="236"/>
        <end position="258"/>
    </location>
</feature>
<keyword evidence="4 7" id="KW-0812">Transmembrane</keyword>
<keyword evidence="6 7" id="KW-0472">Membrane</keyword>
<feature type="transmembrane region" description="Helical" evidence="7">
    <location>
        <begin position="82"/>
        <end position="105"/>
    </location>
</feature>
<keyword evidence="3" id="KW-1003">Cell membrane</keyword>
<dbReference type="PANTHER" id="PTHR30151">
    <property type="entry name" value="ALKANE SULFONATE ABC TRANSPORTER-RELATED, MEMBRANE SUBUNIT"/>
    <property type="match status" value="1"/>
</dbReference>
<evidence type="ECO:0000256" key="2">
    <source>
        <dbReference type="ARBA" id="ARBA00022448"/>
    </source>
</evidence>
<dbReference type="InterPro" id="IPR000515">
    <property type="entry name" value="MetI-like"/>
</dbReference>
<dbReference type="InterPro" id="IPR035906">
    <property type="entry name" value="MetI-like_sf"/>
</dbReference>
<dbReference type="EMBL" id="JBHSQI010000008">
    <property type="protein sequence ID" value="MFC6154635.1"/>
    <property type="molecule type" value="Genomic_DNA"/>
</dbReference>
<evidence type="ECO:0000259" key="8">
    <source>
        <dbReference type="PROSITE" id="PS50928"/>
    </source>
</evidence>
<feature type="domain" description="ABC transmembrane type-1" evidence="8">
    <location>
        <begin position="71"/>
        <end position="255"/>
    </location>
</feature>
<evidence type="ECO:0000313" key="10">
    <source>
        <dbReference type="Proteomes" id="UP001596098"/>
    </source>
</evidence>
<keyword evidence="5 7" id="KW-1133">Transmembrane helix</keyword>
<comment type="caution">
    <text evidence="9">The sequence shown here is derived from an EMBL/GenBank/DDBJ whole genome shotgun (WGS) entry which is preliminary data.</text>
</comment>
<sequence length="273" mass="30589">MSVIDDTAPARTTKRRRPSLAQRMPLGWIVPVAFLVLWHVAYEAGWINPTLLSSPVQVAQTLWESMRDGEFWDNLGMSVRRWILGFLIGGVLGLVLGALTGLSRFSERMLDSTLQMLRTIPLMGLVPLFIVWFGIGEQPKIILIAYGAFFNIYLSTFAGIRDIDRKLIEVGRVYELSPLQMARRIVFPAAMPQVLHGIRLSLGVAWLALVIAELNGASSGIGFWMQQGREFVRVDIVIAALVVFAVVGKLVDVFVRALERRLLGWRDNLAKEM</sequence>
<evidence type="ECO:0000256" key="7">
    <source>
        <dbReference type="RuleBase" id="RU363032"/>
    </source>
</evidence>
<organism evidence="9 10">
    <name type="scientific">Nocardioides yefusunii</name>
    <dbReference type="NCBI Taxonomy" id="2500546"/>
    <lineage>
        <taxon>Bacteria</taxon>
        <taxon>Bacillati</taxon>
        <taxon>Actinomycetota</taxon>
        <taxon>Actinomycetes</taxon>
        <taxon>Propionibacteriales</taxon>
        <taxon>Nocardioidaceae</taxon>
        <taxon>Nocardioides</taxon>
    </lineage>
</organism>
<proteinExistence type="inferred from homology"/>
<name>A0ABW1R210_9ACTN</name>
<comment type="subcellular location">
    <subcellularLocation>
        <location evidence="1 7">Cell membrane</location>
        <topology evidence="1 7">Multi-pass membrane protein</topology>
    </subcellularLocation>
</comment>
<evidence type="ECO:0000256" key="5">
    <source>
        <dbReference type="ARBA" id="ARBA00022989"/>
    </source>
</evidence>
<protein>
    <submittedName>
        <fullName evidence="9">ABC transporter permease</fullName>
    </submittedName>
</protein>
<feature type="transmembrane region" description="Helical" evidence="7">
    <location>
        <begin position="141"/>
        <end position="160"/>
    </location>
</feature>
<dbReference type="SUPFAM" id="SSF161098">
    <property type="entry name" value="MetI-like"/>
    <property type="match status" value="1"/>
</dbReference>
<evidence type="ECO:0000256" key="1">
    <source>
        <dbReference type="ARBA" id="ARBA00004651"/>
    </source>
</evidence>
<dbReference type="Proteomes" id="UP001596098">
    <property type="component" value="Unassembled WGS sequence"/>
</dbReference>
<evidence type="ECO:0000256" key="6">
    <source>
        <dbReference type="ARBA" id="ARBA00023136"/>
    </source>
</evidence>
<comment type="similarity">
    <text evidence="7">Belongs to the binding-protein-dependent transport system permease family.</text>
</comment>
<dbReference type="RefSeq" id="WP_128220954.1">
    <property type="nucleotide sequence ID" value="NZ_CP034929.1"/>
</dbReference>
<feature type="transmembrane region" description="Helical" evidence="7">
    <location>
        <begin position="200"/>
        <end position="224"/>
    </location>
</feature>
<feature type="transmembrane region" description="Helical" evidence="7">
    <location>
        <begin position="24"/>
        <end position="42"/>
    </location>
</feature>
<reference evidence="10" key="1">
    <citation type="journal article" date="2019" name="Int. J. Syst. Evol. Microbiol.">
        <title>The Global Catalogue of Microorganisms (GCM) 10K type strain sequencing project: providing services to taxonomists for standard genome sequencing and annotation.</title>
        <authorList>
            <consortium name="The Broad Institute Genomics Platform"/>
            <consortium name="The Broad Institute Genome Sequencing Center for Infectious Disease"/>
            <person name="Wu L."/>
            <person name="Ma J."/>
        </authorList>
    </citation>
    <scope>NUCLEOTIDE SEQUENCE [LARGE SCALE GENOMIC DNA]</scope>
    <source>
        <strain evidence="10">DFY28</strain>
    </source>
</reference>